<dbReference type="InterPro" id="IPR012670">
    <property type="entry name" value="T3SS_YscI/HrpB"/>
</dbReference>
<dbReference type="Proteomes" id="UP000004848">
    <property type="component" value="Unassembled WGS sequence"/>
</dbReference>
<dbReference type="NCBIfam" id="TIGR02497">
    <property type="entry name" value="yscI_hrpB_dom"/>
    <property type="match status" value="1"/>
</dbReference>
<evidence type="ECO:0000313" key="2">
    <source>
        <dbReference type="EMBL" id="EAV41320.1"/>
    </source>
</evidence>
<gene>
    <name evidence="2" type="ORF">SIAM614_00979</name>
</gene>
<organism evidence="2 3">
    <name type="scientific">Roseibium aggregatum (strain ATCC 25650 / DSM 13394 / JCM 20685 / NBRC 16684 / NCIMB 2208 / IAM 12614 / B1)</name>
    <name type="common">Stappia aggregata</name>
    <dbReference type="NCBI Taxonomy" id="384765"/>
    <lineage>
        <taxon>Bacteria</taxon>
        <taxon>Pseudomonadati</taxon>
        <taxon>Pseudomonadota</taxon>
        <taxon>Alphaproteobacteria</taxon>
        <taxon>Hyphomicrobiales</taxon>
        <taxon>Stappiaceae</taxon>
        <taxon>Roseibium</taxon>
    </lineage>
</organism>
<comment type="caution">
    <text evidence="2">The sequence shown here is derived from an EMBL/GenBank/DDBJ whole genome shotgun (WGS) entry which is preliminary data.</text>
</comment>
<dbReference type="GeneID" id="68849043"/>
<feature type="region of interest" description="Disordered" evidence="1">
    <location>
        <begin position="62"/>
        <end position="89"/>
    </location>
</feature>
<dbReference type="AlphaFoldDB" id="A0P0K6"/>
<dbReference type="Pfam" id="PF17001">
    <property type="entry name" value="T3SS_basalb_I"/>
    <property type="match status" value="1"/>
</dbReference>
<dbReference type="OrthoDB" id="7871632at2"/>
<evidence type="ECO:0000313" key="3">
    <source>
        <dbReference type="Proteomes" id="UP000004848"/>
    </source>
</evidence>
<dbReference type="RefSeq" id="WP_006938568.1">
    <property type="nucleotide sequence ID" value="NZ_AAUW01000021.1"/>
</dbReference>
<evidence type="ECO:0000256" key="1">
    <source>
        <dbReference type="SAM" id="MobiDB-lite"/>
    </source>
</evidence>
<dbReference type="EMBL" id="AAUW01000021">
    <property type="protein sequence ID" value="EAV41320.1"/>
    <property type="molecule type" value="Genomic_DNA"/>
</dbReference>
<name>A0P0K6_ROSAI</name>
<reference evidence="2 3" key="1">
    <citation type="submission" date="2006-05" db="EMBL/GenBank/DDBJ databases">
        <authorList>
            <person name="King G."/>
            <person name="Ferriera S."/>
            <person name="Johnson J."/>
            <person name="Kravitz S."/>
            <person name="Beeson K."/>
            <person name="Sutton G."/>
            <person name="Rogers Y.-H."/>
            <person name="Friedman R."/>
            <person name="Frazier M."/>
            <person name="Venter J.C."/>
        </authorList>
    </citation>
    <scope>NUCLEOTIDE SEQUENCE [LARGE SCALE GENOMIC DNA]</scope>
    <source>
        <strain evidence="3">ATCC 25650 / DSM 13394 / JCM 20685 / NBRC 16684 / NCIMB 2208 / IAM 12614 / B1</strain>
    </source>
</reference>
<sequence length="200" mass="20500">MISNGDVASFSMQMPLPREEVAADAGGAAASSVDRFVGAMKVAQAHSAPEVEADLVVRPASVAETAEGGTGPRRQGGVPGEPIRPDEAAGAGNTYAEISAAADAAKAAARASASEVGFVPRADGVEDNKGDIILDGLSWLRGAFDAQADKVAETSTASVSGTERLLETQMEIVKYSLLMDVTSKLVGKSTQTFDTLMKGQ</sequence>
<protein>
    <submittedName>
        <fullName evidence="2">Uncharacterized protein</fullName>
    </submittedName>
</protein>
<proteinExistence type="predicted"/>
<accession>A0P0K6</accession>
<dbReference type="GO" id="GO:0030254">
    <property type="term" value="P:protein secretion by the type III secretion system"/>
    <property type="evidence" value="ECO:0007669"/>
    <property type="project" value="InterPro"/>
</dbReference>